<dbReference type="Pfam" id="PF08240">
    <property type="entry name" value="ADH_N"/>
    <property type="match status" value="1"/>
</dbReference>
<keyword evidence="2 4" id="KW-0862">Zinc</keyword>
<dbReference type="Proteomes" id="UP000094067">
    <property type="component" value="Unassembled WGS sequence"/>
</dbReference>
<keyword evidence="3 6" id="KW-0560">Oxidoreductase</keyword>
<dbReference type="GO" id="GO:0008270">
    <property type="term" value="F:zinc ion binding"/>
    <property type="evidence" value="ECO:0007669"/>
    <property type="project" value="InterPro"/>
</dbReference>
<dbReference type="PROSITE" id="PS00059">
    <property type="entry name" value="ADH_ZINC"/>
    <property type="match status" value="1"/>
</dbReference>
<gene>
    <name evidence="6" type="primary">tdh</name>
    <name evidence="6" type="ORF">BEI61_00597</name>
</gene>
<dbReference type="PANTHER" id="PTHR43401:SF2">
    <property type="entry name" value="L-THREONINE 3-DEHYDROGENASE"/>
    <property type="match status" value="1"/>
</dbReference>
<dbReference type="GO" id="GO:0008743">
    <property type="term" value="F:L-threonine 3-dehydrogenase activity"/>
    <property type="evidence" value="ECO:0007669"/>
    <property type="project" value="UniProtKB-EC"/>
</dbReference>
<dbReference type="Gene3D" id="3.40.50.720">
    <property type="entry name" value="NAD(P)-binding Rossmann-like Domain"/>
    <property type="match status" value="1"/>
</dbReference>
<evidence type="ECO:0000313" key="7">
    <source>
        <dbReference type="Proteomes" id="UP000094067"/>
    </source>
</evidence>
<dbReference type="PANTHER" id="PTHR43401">
    <property type="entry name" value="L-THREONINE 3-DEHYDROGENASE"/>
    <property type="match status" value="1"/>
</dbReference>
<dbReference type="InterPro" id="IPR013154">
    <property type="entry name" value="ADH-like_N"/>
</dbReference>
<dbReference type="EMBL" id="MCGH01000001">
    <property type="protein sequence ID" value="ODM08968.1"/>
    <property type="molecule type" value="Genomic_DNA"/>
</dbReference>
<name>A0A1E3AJM1_9FIRM</name>
<accession>A0A1E3AJM1</accession>
<comment type="cofactor">
    <cofactor evidence="4">
        <name>Zn(2+)</name>
        <dbReference type="ChEBI" id="CHEBI:29105"/>
    </cofactor>
</comment>
<dbReference type="InterPro" id="IPR036291">
    <property type="entry name" value="NAD(P)-bd_dom_sf"/>
</dbReference>
<dbReference type="InterPro" id="IPR013149">
    <property type="entry name" value="ADH-like_C"/>
</dbReference>
<evidence type="ECO:0000256" key="2">
    <source>
        <dbReference type="ARBA" id="ARBA00022833"/>
    </source>
</evidence>
<dbReference type="InterPro" id="IPR020843">
    <property type="entry name" value="ER"/>
</dbReference>
<organism evidence="6 7">
    <name type="scientific">Eisenbergiella tayi</name>
    <dbReference type="NCBI Taxonomy" id="1432052"/>
    <lineage>
        <taxon>Bacteria</taxon>
        <taxon>Bacillati</taxon>
        <taxon>Bacillota</taxon>
        <taxon>Clostridia</taxon>
        <taxon>Lachnospirales</taxon>
        <taxon>Lachnospiraceae</taxon>
        <taxon>Eisenbergiella</taxon>
    </lineage>
</organism>
<evidence type="ECO:0000256" key="3">
    <source>
        <dbReference type="ARBA" id="ARBA00023002"/>
    </source>
</evidence>
<evidence type="ECO:0000313" key="6">
    <source>
        <dbReference type="EMBL" id="ODM08968.1"/>
    </source>
</evidence>
<evidence type="ECO:0000256" key="4">
    <source>
        <dbReference type="RuleBase" id="RU361277"/>
    </source>
</evidence>
<dbReference type="PATRIC" id="fig|1432052.4.peg.668"/>
<dbReference type="InterPro" id="IPR002328">
    <property type="entry name" value="ADH_Zn_CS"/>
</dbReference>
<dbReference type="SUPFAM" id="SSF51735">
    <property type="entry name" value="NAD(P)-binding Rossmann-fold domains"/>
    <property type="match status" value="1"/>
</dbReference>
<dbReference type="AlphaFoldDB" id="A0A1E3AJM1"/>
<dbReference type="EC" id="1.1.1.103" evidence="6"/>
<protein>
    <submittedName>
        <fullName evidence="6">L-threonine 3-dehydrogenase</fullName>
        <ecNumber evidence="6">1.1.1.103</ecNumber>
    </submittedName>
</protein>
<dbReference type="Pfam" id="PF00107">
    <property type="entry name" value="ADH_zinc_N"/>
    <property type="match status" value="1"/>
</dbReference>
<dbReference type="InterPro" id="IPR050129">
    <property type="entry name" value="Zn_alcohol_dh"/>
</dbReference>
<dbReference type="Gene3D" id="3.90.180.10">
    <property type="entry name" value="Medium-chain alcohol dehydrogenases, catalytic domain"/>
    <property type="match status" value="1"/>
</dbReference>
<comment type="caution">
    <text evidence="6">The sequence shown here is derived from an EMBL/GenBank/DDBJ whole genome shotgun (WGS) entry which is preliminary data.</text>
</comment>
<sequence>MERGKNIMKAWIKDKRQAGAVLTEREIPSIKRDEVLIKVEASALCKSDVDVYEWTPLVEKASYPLPFVMGHEFAGQIVAAGEDVKGFAIGDRVAGETHIPCGYCETCRTGNQHICGNHMGVLGRTVDGCFADYIALHQKALIRLPENLTYEQGAILEPFATAMHAVSKAAPSGRTLLVAGVGTIGQMAVEIARFLGCVKIFAVDVNDQKLEESAARGADVRINGLKEDYVEVVMRETNGQGVDAIIDFTGNEKVINQAVEAVKIAGTIVHVGMVEKPLTYQNFMYGVVYKELNVTGIFGRRMYETWTEVMNILKTGRIDLNSYVGKRMKLEEFEKAIELFPQVSGRIVFRDQDGEDEDRK</sequence>
<dbReference type="InterPro" id="IPR011032">
    <property type="entry name" value="GroES-like_sf"/>
</dbReference>
<comment type="similarity">
    <text evidence="4">Belongs to the zinc-containing alcohol dehydrogenase family.</text>
</comment>
<evidence type="ECO:0000256" key="1">
    <source>
        <dbReference type="ARBA" id="ARBA00022723"/>
    </source>
</evidence>
<keyword evidence="1 4" id="KW-0479">Metal-binding</keyword>
<reference evidence="6 7" key="1">
    <citation type="submission" date="2016-07" db="EMBL/GenBank/DDBJ databases">
        <title>Characterization of isolates of Eisenbergiella tayi derived from blood cultures, using whole genome sequencing.</title>
        <authorList>
            <person name="Burdz T."/>
            <person name="Wiebe D."/>
            <person name="Huynh C."/>
            <person name="Bernard K."/>
        </authorList>
    </citation>
    <scope>NUCLEOTIDE SEQUENCE [LARGE SCALE GENOMIC DNA]</scope>
    <source>
        <strain evidence="6 7">NML 110608</strain>
    </source>
</reference>
<proteinExistence type="inferred from homology"/>
<evidence type="ECO:0000259" key="5">
    <source>
        <dbReference type="SMART" id="SM00829"/>
    </source>
</evidence>
<dbReference type="SMART" id="SM00829">
    <property type="entry name" value="PKS_ER"/>
    <property type="match status" value="1"/>
</dbReference>
<dbReference type="SUPFAM" id="SSF50129">
    <property type="entry name" value="GroES-like"/>
    <property type="match status" value="1"/>
</dbReference>
<feature type="domain" description="Enoyl reductase (ER)" evidence="5">
    <location>
        <begin position="19"/>
        <end position="349"/>
    </location>
</feature>